<dbReference type="AlphaFoldDB" id="A0A494X5H3"/>
<dbReference type="PANTHER" id="PTHR31157">
    <property type="entry name" value="SCP DOMAIN-CONTAINING PROTEIN"/>
    <property type="match status" value="1"/>
</dbReference>
<dbReference type="EMBL" id="RBWE01000001">
    <property type="protein sequence ID" value="RKO68230.1"/>
    <property type="molecule type" value="Genomic_DNA"/>
</dbReference>
<sequence>MNRSVKSLVGVILGALLLWGLFLSPALAQAAVPCSSNFLDSREGQKVPAPEATLGVREAAPTLEESRMLALVNQERSKEGLPAFRTDSRLVELARQRAGEMVDRGFGGLSGSLPQLLKAKGISYTYAAQTLVLAQSVDSAYRALIKSPDYRQDVLSTRYDRIGVGVARKGSRLYIVQLLAGGQGGLSQPQPSPQPAPQPVSQPAPEPDPQPVPQSGPVDGLTVDEQQMVQLVNQERVRYGLAPLKVNMELVKVARLKAKDMVEKDYFSHTSPTYGSPFEMMGQFGITYRYAGENLAGAPTVEIAHKSLMNSPGHRANILNADFKEIGIGVVPSPRYGKIFVQMFTG</sequence>
<dbReference type="OrthoDB" id="9783944at2"/>
<dbReference type="Gene3D" id="3.40.33.10">
    <property type="entry name" value="CAP"/>
    <property type="match status" value="2"/>
</dbReference>
<feature type="domain" description="SCP" evidence="3">
    <location>
        <begin position="69"/>
        <end position="177"/>
    </location>
</feature>
<dbReference type="InterPro" id="IPR035940">
    <property type="entry name" value="CAP_sf"/>
</dbReference>
<feature type="region of interest" description="Disordered" evidence="1">
    <location>
        <begin position="184"/>
        <end position="220"/>
    </location>
</feature>
<evidence type="ECO:0000259" key="3">
    <source>
        <dbReference type="Pfam" id="PF00188"/>
    </source>
</evidence>
<organism evidence="4 5">
    <name type="scientific">Desulfofundulus salinus</name>
    <dbReference type="NCBI Taxonomy" id="2419843"/>
    <lineage>
        <taxon>Bacteria</taxon>
        <taxon>Bacillati</taxon>
        <taxon>Bacillota</taxon>
        <taxon>Clostridia</taxon>
        <taxon>Eubacteriales</taxon>
        <taxon>Peptococcaceae</taxon>
        <taxon>Desulfofundulus</taxon>
    </lineage>
</organism>
<evidence type="ECO:0000256" key="1">
    <source>
        <dbReference type="SAM" id="MobiDB-lite"/>
    </source>
</evidence>
<dbReference type="PANTHER" id="PTHR31157:SF1">
    <property type="entry name" value="SCP DOMAIN-CONTAINING PROTEIN"/>
    <property type="match status" value="1"/>
</dbReference>
<proteinExistence type="predicted"/>
<evidence type="ECO:0000313" key="5">
    <source>
        <dbReference type="Proteomes" id="UP000271256"/>
    </source>
</evidence>
<dbReference type="NCBIfam" id="TIGR02909">
    <property type="entry name" value="spore_YkwD"/>
    <property type="match status" value="1"/>
</dbReference>
<evidence type="ECO:0000256" key="2">
    <source>
        <dbReference type="SAM" id="SignalP"/>
    </source>
</evidence>
<dbReference type="Proteomes" id="UP000271256">
    <property type="component" value="Unassembled WGS sequence"/>
</dbReference>
<reference evidence="4 5" key="1">
    <citation type="submission" date="2018-10" db="EMBL/GenBank/DDBJ databases">
        <authorList>
            <person name="Grouzdev D.S."/>
            <person name="Krutkina M.S."/>
            <person name="Tourova T.P."/>
            <person name="Nazina T.N."/>
        </authorList>
    </citation>
    <scope>NUCLEOTIDE SEQUENCE [LARGE SCALE GENOMIC DNA]</scope>
    <source>
        <strain evidence="4 5">435</strain>
    </source>
</reference>
<accession>A0A494X5H3</accession>
<dbReference type="CDD" id="cd05379">
    <property type="entry name" value="CAP_bacterial"/>
    <property type="match status" value="2"/>
</dbReference>
<dbReference type="RefSeq" id="WP_121452610.1">
    <property type="nucleotide sequence ID" value="NZ_RBWE01000001.1"/>
</dbReference>
<feature type="signal peptide" evidence="2">
    <location>
        <begin position="1"/>
        <end position="30"/>
    </location>
</feature>
<feature type="chain" id="PRO_5019818747" evidence="2">
    <location>
        <begin position="31"/>
        <end position="346"/>
    </location>
</feature>
<dbReference type="InterPro" id="IPR014044">
    <property type="entry name" value="CAP_dom"/>
</dbReference>
<evidence type="ECO:0000313" key="4">
    <source>
        <dbReference type="EMBL" id="RKO68230.1"/>
    </source>
</evidence>
<feature type="compositionally biased region" description="Pro residues" evidence="1">
    <location>
        <begin position="190"/>
        <end position="214"/>
    </location>
</feature>
<dbReference type="InterPro" id="IPR014258">
    <property type="entry name" value="CAP_domain_YkwD-like"/>
</dbReference>
<dbReference type="Pfam" id="PF00188">
    <property type="entry name" value="CAP"/>
    <property type="match status" value="2"/>
</dbReference>
<dbReference type="SUPFAM" id="SSF55797">
    <property type="entry name" value="PR-1-like"/>
    <property type="match status" value="2"/>
</dbReference>
<keyword evidence="5" id="KW-1185">Reference proteome</keyword>
<name>A0A494X5H3_9FIRM</name>
<protein>
    <submittedName>
        <fullName evidence="4">Sporulation protein</fullName>
    </submittedName>
</protein>
<feature type="domain" description="SCP" evidence="3">
    <location>
        <begin position="230"/>
        <end position="344"/>
    </location>
</feature>
<comment type="caution">
    <text evidence="4">The sequence shown here is derived from an EMBL/GenBank/DDBJ whole genome shotgun (WGS) entry which is preliminary data.</text>
</comment>
<gene>
    <name evidence="4" type="ORF">D7024_13960</name>
</gene>
<keyword evidence="2" id="KW-0732">Signal</keyword>